<evidence type="ECO:0000313" key="2">
    <source>
        <dbReference type="EMBL" id="HIX86744.1"/>
    </source>
</evidence>
<dbReference type="Proteomes" id="UP000823847">
    <property type="component" value="Unassembled WGS sequence"/>
</dbReference>
<gene>
    <name evidence="2" type="ORF">H9848_09095</name>
</gene>
<comment type="caution">
    <text evidence="2">The sequence shown here is derived from an EMBL/GenBank/DDBJ whole genome shotgun (WGS) entry which is preliminary data.</text>
</comment>
<evidence type="ECO:0008006" key="4">
    <source>
        <dbReference type="Google" id="ProtNLM"/>
    </source>
</evidence>
<evidence type="ECO:0000256" key="1">
    <source>
        <dbReference type="SAM" id="SignalP"/>
    </source>
</evidence>
<sequence length="375" mass="43514">MKKWHFLSGAFIAAFTVFLACGDDKALTITDSVHMDEHGDPDIQERLGCIDYDSVTFSDGSYAVWELKRAPMNRLTRYVDTEGRWIATISGASEVSDQYLVYNYDSAGRLTHFLRFDEKLYSDEFGEFEGKEGDTYLDFRLVIDNIDFDRPDTTRHIVSRVVYDDDGYAREVFEVPTGKRIKAPEGYKLEVYVDPCVSFWASDLDGGRFLLKVDMVPLASTDGTYFVKRFVDFMPTIDEYYEGGQRCKIVCHPNPSFTDNVRTTKTRSVENGAHIYVTKYEGNSDTWVHVWKDGRLREERRESRYGTTLEAERYSYPASGKVKVESLRYDYRAKRLKPVSVEIKERSDMRSEAEEMNPLRVSLWENEYDSLKYSE</sequence>
<feature type="signal peptide" evidence="1">
    <location>
        <begin position="1"/>
        <end position="22"/>
    </location>
</feature>
<dbReference type="AlphaFoldDB" id="A0A9D1XSN0"/>
<accession>A0A9D1XSN0</accession>
<protein>
    <recommendedName>
        <fullName evidence="4">Lipoprotein</fullName>
    </recommendedName>
</protein>
<proteinExistence type="predicted"/>
<reference evidence="2" key="2">
    <citation type="submission" date="2021-04" db="EMBL/GenBank/DDBJ databases">
        <authorList>
            <person name="Gilroy R."/>
        </authorList>
    </citation>
    <scope>NUCLEOTIDE SEQUENCE</scope>
    <source>
        <strain evidence="2">ChiHecec2B26-12326</strain>
    </source>
</reference>
<feature type="chain" id="PRO_5039565048" description="Lipoprotein" evidence="1">
    <location>
        <begin position="23"/>
        <end position="375"/>
    </location>
</feature>
<evidence type="ECO:0000313" key="3">
    <source>
        <dbReference type="Proteomes" id="UP000823847"/>
    </source>
</evidence>
<name>A0A9D1XSN0_9BACT</name>
<dbReference type="EMBL" id="DXEN01000069">
    <property type="protein sequence ID" value="HIX86744.1"/>
    <property type="molecule type" value="Genomic_DNA"/>
</dbReference>
<organism evidence="2 3">
    <name type="scientific">Candidatus Parabacteroides intestinigallinarum</name>
    <dbReference type="NCBI Taxonomy" id="2838722"/>
    <lineage>
        <taxon>Bacteria</taxon>
        <taxon>Pseudomonadati</taxon>
        <taxon>Bacteroidota</taxon>
        <taxon>Bacteroidia</taxon>
        <taxon>Bacteroidales</taxon>
        <taxon>Tannerellaceae</taxon>
        <taxon>Parabacteroides</taxon>
    </lineage>
</organism>
<keyword evidence="1" id="KW-0732">Signal</keyword>
<dbReference type="PROSITE" id="PS51257">
    <property type="entry name" value="PROKAR_LIPOPROTEIN"/>
    <property type="match status" value="1"/>
</dbReference>
<reference evidence="2" key="1">
    <citation type="journal article" date="2021" name="PeerJ">
        <title>Extensive microbial diversity within the chicken gut microbiome revealed by metagenomics and culture.</title>
        <authorList>
            <person name="Gilroy R."/>
            <person name="Ravi A."/>
            <person name="Getino M."/>
            <person name="Pursley I."/>
            <person name="Horton D.L."/>
            <person name="Alikhan N.F."/>
            <person name="Baker D."/>
            <person name="Gharbi K."/>
            <person name="Hall N."/>
            <person name="Watson M."/>
            <person name="Adriaenssens E.M."/>
            <person name="Foster-Nyarko E."/>
            <person name="Jarju S."/>
            <person name="Secka A."/>
            <person name="Antonio M."/>
            <person name="Oren A."/>
            <person name="Chaudhuri R.R."/>
            <person name="La Ragione R."/>
            <person name="Hildebrand F."/>
            <person name="Pallen M.J."/>
        </authorList>
    </citation>
    <scope>NUCLEOTIDE SEQUENCE</scope>
    <source>
        <strain evidence="2">ChiHecec2B26-12326</strain>
    </source>
</reference>